<protein>
    <submittedName>
        <fullName evidence="1">Uncharacterized protein</fullName>
    </submittedName>
</protein>
<sequence>MKSLPDLFIGEEATSPDLERIRHLLQPNMSVRFGEEARRNLTGEQIATRRRSPEFEGKLLSGESPELKPLLPNLLLEDHWSFRSDRICRGGCRIC</sequence>
<accession>A0AAV3PBC5</accession>
<dbReference type="AlphaFoldDB" id="A0AAV3PBC5"/>
<gene>
    <name evidence="1" type="ORF">LIER_07950</name>
</gene>
<reference evidence="1 2" key="1">
    <citation type="submission" date="2024-01" db="EMBL/GenBank/DDBJ databases">
        <title>The complete chloroplast genome sequence of Lithospermum erythrorhizon: insights into the phylogenetic relationship among Boraginaceae species and the maternal lineages of purple gromwells.</title>
        <authorList>
            <person name="Okada T."/>
            <person name="Watanabe K."/>
        </authorList>
    </citation>
    <scope>NUCLEOTIDE SEQUENCE [LARGE SCALE GENOMIC DNA]</scope>
</reference>
<organism evidence="1 2">
    <name type="scientific">Lithospermum erythrorhizon</name>
    <name type="common">Purple gromwell</name>
    <name type="synonym">Lithospermum officinale var. erythrorhizon</name>
    <dbReference type="NCBI Taxonomy" id="34254"/>
    <lineage>
        <taxon>Eukaryota</taxon>
        <taxon>Viridiplantae</taxon>
        <taxon>Streptophyta</taxon>
        <taxon>Embryophyta</taxon>
        <taxon>Tracheophyta</taxon>
        <taxon>Spermatophyta</taxon>
        <taxon>Magnoliopsida</taxon>
        <taxon>eudicotyledons</taxon>
        <taxon>Gunneridae</taxon>
        <taxon>Pentapetalae</taxon>
        <taxon>asterids</taxon>
        <taxon>lamiids</taxon>
        <taxon>Boraginales</taxon>
        <taxon>Boraginaceae</taxon>
        <taxon>Boraginoideae</taxon>
        <taxon>Lithospermeae</taxon>
        <taxon>Lithospermum</taxon>
    </lineage>
</organism>
<keyword evidence="2" id="KW-1185">Reference proteome</keyword>
<dbReference type="EMBL" id="BAABME010001252">
    <property type="protein sequence ID" value="GAA0148538.1"/>
    <property type="molecule type" value="Genomic_DNA"/>
</dbReference>
<evidence type="ECO:0000313" key="2">
    <source>
        <dbReference type="Proteomes" id="UP001454036"/>
    </source>
</evidence>
<name>A0AAV3PBC5_LITER</name>
<dbReference type="Proteomes" id="UP001454036">
    <property type="component" value="Unassembled WGS sequence"/>
</dbReference>
<comment type="caution">
    <text evidence="1">The sequence shown here is derived from an EMBL/GenBank/DDBJ whole genome shotgun (WGS) entry which is preliminary data.</text>
</comment>
<proteinExistence type="predicted"/>
<evidence type="ECO:0000313" key="1">
    <source>
        <dbReference type="EMBL" id="GAA0148538.1"/>
    </source>
</evidence>